<name>A0AAV7VMB8_PLEWA</name>
<gene>
    <name evidence="2" type="ORF">NDU88_006277</name>
</gene>
<dbReference type="Proteomes" id="UP001066276">
    <property type="component" value="Chromosome 2_1"/>
</dbReference>
<feature type="compositionally biased region" description="Polar residues" evidence="1">
    <location>
        <begin position="1"/>
        <end position="21"/>
    </location>
</feature>
<dbReference type="AlphaFoldDB" id="A0AAV7VMB8"/>
<evidence type="ECO:0000313" key="2">
    <source>
        <dbReference type="EMBL" id="KAJ1202477.1"/>
    </source>
</evidence>
<reference evidence="2" key="1">
    <citation type="journal article" date="2022" name="bioRxiv">
        <title>Sequencing and chromosome-scale assembly of the giantPleurodeles waltlgenome.</title>
        <authorList>
            <person name="Brown T."/>
            <person name="Elewa A."/>
            <person name="Iarovenko S."/>
            <person name="Subramanian E."/>
            <person name="Araus A.J."/>
            <person name="Petzold A."/>
            <person name="Susuki M."/>
            <person name="Suzuki K.-i.T."/>
            <person name="Hayashi T."/>
            <person name="Toyoda A."/>
            <person name="Oliveira C."/>
            <person name="Osipova E."/>
            <person name="Leigh N.D."/>
            <person name="Simon A."/>
            <person name="Yun M.H."/>
        </authorList>
    </citation>
    <scope>NUCLEOTIDE SEQUENCE</scope>
    <source>
        <strain evidence="2">20211129_DDA</strain>
        <tissue evidence="2">Liver</tissue>
    </source>
</reference>
<sequence>MQEAESSNRARQCSGARSSPHGQDPLGQTGADRGSQPVEDSGSRGEGQWLLSGPNGAGGAAGLRSEEGSGPGMEQTGLEEILGCRCGPVTENGSSEYGLRSMQGKP</sequence>
<organism evidence="2 3">
    <name type="scientific">Pleurodeles waltl</name>
    <name type="common">Iberian ribbed newt</name>
    <dbReference type="NCBI Taxonomy" id="8319"/>
    <lineage>
        <taxon>Eukaryota</taxon>
        <taxon>Metazoa</taxon>
        <taxon>Chordata</taxon>
        <taxon>Craniata</taxon>
        <taxon>Vertebrata</taxon>
        <taxon>Euteleostomi</taxon>
        <taxon>Amphibia</taxon>
        <taxon>Batrachia</taxon>
        <taxon>Caudata</taxon>
        <taxon>Salamandroidea</taxon>
        <taxon>Salamandridae</taxon>
        <taxon>Pleurodelinae</taxon>
        <taxon>Pleurodeles</taxon>
    </lineage>
</organism>
<keyword evidence="3" id="KW-1185">Reference proteome</keyword>
<comment type="caution">
    <text evidence="2">The sequence shown here is derived from an EMBL/GenBank/DDBJ whole genome shotgun (WGS) entry which is preliminary data.</text>
</comment>
<feature type="region of interest" description="Disordered" evidence="1">
    <location>
        <begin position="1"/>
        <end position="79"/>
    </location>
</feature>
<evidence type="ECO:0000313" key="3">
    <source>
        <dbReference type="Proteomes" id="UP001066276"/>
    </source>
</evidence>
<accession>A0AAV7VMB8</accession>
<evidence type="ECO:0000256" key="1">
    <source>
        <dbReference type="SAM" id="MobiDB-lite"/>
    </source>
</evidence>
<proteinExistence type="predicted"/>
<protein>
    <submittedName>
        <fullName evidence="2">Uncharacterized protein</fullName>
    </submittedName>
</protein>
<dbReference type="EMBL" id="JANPWB010000003">
    <property type="protein sequence ID" value="KAJ1202477.1"/>
    <property type="molecule type" value="Genomic_DNA"/>
</dbReference>